<proteinExistence type="predicted"/>
<dbReference type="EMBL" id="MJFZ01001724">
    <property type="protein sequence ID" value="RAW21503.1"/>
    <property type="molecule type" value="Genomic_DNA"/>
</dbReference>
<feature type="domain" description="Fe/B12 periplasmic-binding" evidence="1">
    <location>
        <begin position="1"/>
        <end position="42"/>
    </location>
</feature>
<comment type="caution">
    <text evidence="2">The sequence shown here is derived from an EMBL/GenBank/DDBJ whole genome shotgun (WGS) entry which is preliminary data.</text>
</comment>
<evidence type="ECO:0000313" key="2">
    <source>
        <dbReference type="EMBL" id="RAW21503.1"/>
    </source>
</evidence>
<reference evidence="2 3" key="1">
    <citation type="submission" date="2018-01" db="EMBL/GenBank/DDBJ databases">
        <title>Draft genome of the strawberry crown rot pathogen Phytophthora cactorum.</title>
        <authorList>
            <person name="Armitage A.D."/>
            <person name="Lysoe E."/>
            <person name="Nellist C.F."/>
            <person name="Harrison R.J."/>
            <person name="Brurberg M.B."/>
        </authorList>
    </citation>
    <scope>NUCLEOTIDE SEQUENCE [LARGE SCALE GENOMIC DNA]</scope>
    <source>
        <strain evidence="2 3">10300</strain>
    </source>
</reference>
<organism evidence="2 3">
    <name type="scientific">Phytophthora cactorum</name>
    <dbReference type="NCBI Taxonomy" id="29920"/>
    <lineage>
        <taxon>Eukaryota</taxon>
        <taxon>Sar</taxon>
        <taxon>Stramenopiles</taxon>
        <taxon>Oomycota</taxon>
        <taxon>Peronosporomycetes</taxon>
        <taxon>Peronosporales</taxon>
        <taxon>Peronosporaceae</taxon>
        <taxon>Phytophthora</taxon>
    </lineage>
</organism>
<dbReference type="AlphaFoldDB" id="A0A329RAE0"/>
<keyword evidence="3" id="KW-1185">Reference proteome</keyword>
<dbReference type="VEuPathDB" id="FungiDB:PC110_g22055"/>
<name>A0A329RAE0_9STRA</name>
<dbReference type="PROSITE" id="PS50983">
    <property type="entry name" value="FE_B12_PBP"/>
    <property type="match status" value="1"/>
</dbReference>
<sequence>MTVAQAAPIVICAAPLEPEAEALAAVEPDVVLLASAVDDEAV</sequence>
<gene>
    <name evidence="2" type="ORF">PC110_g22055</name>
</gene>
<protein>
    <recommendedName>
        <fullName evidence="1">Fe/B12 periplasmic-binding domain-containing protein</fullName>
    </recommendedName>
</protein>
<evidence type="ECO:0000259" key="1">
    <source>
        <dbReference type="PROSITE" id="PS50983"/>
    </source>
</evidence>
<feature type="non-terminal residue" evidence="2">
    <location>
        <position position="42"/>
    </location>
</feature>
<evidence type="ECO:0000313" key="3">
    <source>
        <dbReference type="Proteomes" id="UP000251314"/>
    </source>
</evidence>
<dbReference type="InterPro" id="IPR002491">
    <property type="entry name" value="ABC_transptr_periplasmic_BD"/>
</dbReference>
<dbReference type="Proteomes" id="UP000251314">
    <property type="component" value="Unassembled WGS sequence"/>
</dbReference>
<accession>A0A329RAE0</accession>